<proteinExistence type="predicted"/>
<dbReference type="Proteomes" id="UP000619041">
    <property type="component" value="Unassembled WGS sequence"/>
</dbReference>
<gene>
    <name evidence="2" type="ORF">GCM10011515_08590</name>
</gene>
<keyword evidence="1" id="KW-0812">Transmembrane</keyword>
<organism evidence="2 3">
    <name type="scientific">Tsuneonella deserti</name>
    <dbReference type="NCBI Taxonomy" id="2035528"/>
    <lineage>
        <taxon>Bacteria</taxon>
        <taxon>Pseudomonadati</taxon>
        <taxon>Pseudomonadota</taxon>
        <taxon>Alphaproteobacteria</taxon>
        <taxon>Sphingomonadales</taxon>
        <taxon>Erythrobacteraceae</taxon>
        <taxon>Tsuneonella</taxon>
    </lineage>
</organism>
<comment type="caution">
    <text evidence="2">The sequence shown here is derived from an EMBL/GenBank/DDBJ whole genome shotgun (WGS) entry which is preliminary data.</text>
</comment>
<reference evidence="3" key="1">
    <citation type="journal article" date="2019" name="Int. J. Syst. Evol. Microbiol.">
        <title>The Global Catalogue of Microorganisms (GCM) 10K type strain sequencing project: providing services to taxonomists for standard genome sequencing and annotation.</title>
        <authorList>
            <consortium name="The Broad Institute Genomics Platform"/>
            <consortium name="The Broad Institute Genome Sequencing Center for Infectious Disease"/>
            <person name="Wu L."/>
            <person name="Ma J."/>
        </authorList>
    </citation>
    <scope>NUCLEOTIDE SEQUENCE [LARGE SCALE GENOMIC DNA]</scope>
    <source>
        <strain evidence="3">CGMCC 1.15959</strain>
    </source>
</reference>
<feature type="transmembrane region" description="Helical" evidence="1">
    <location>
        <begin position="109"/>
        <end position="132"/>
    </location>
</feature>
<protein>
    <recommendedName>
        <fullName evidence="4">Intracellular septation protein A</fullName>
    </recommendedName>
</protein>
<keyword evidence="1" id="KW-0472">Membrane</keyword>
<accession>A0ABQ1S6H8</accession>
<feature type="transmembrane region" description="Helical" evidence="1">
    <location>
        <begin position="144"/>
        <end position="162"/>
    </location>
</feature>
<sequence>MLLVLQIAGGIVLAWYVITHWNKLTKALGALASFALGGMVVAGGLWALAYAAQRLWSNLDSIGYCAFVTFMFALGIAGLVGMGVLLNGLFPGTFKFADEKDEKKRGDGIFAVVIFAFFIHLMLLVTLVGYVFPGIDGWSRANGYKDTGIMFAGLLVCQYVWWPAIKLVDRRALRASD</sequence>
<keyword evidence="3" id="KW-1185">Reference proteome</keyword>
<evidence type="ECO:0000313" key="3">
    <source>
        <dbReference type="Proteomes" id="UP000619041"/>
    </source>
</evidence>
<dbReference type="EMBL" id="BMKL01000001">
    <property type="protein sequence ID" value="GGD91211.1"/>
    <property type="molecule type" value="Genomic_DNA"/>
</dbReference>
<evidence type="ECO:0000256" key="1">
    <source>
        <dbReference type="SAM" id="Phobius"/>
    </source>
</evidence>
<keyword evidence="1" id="KW-1133">Transmembrane helix</keyword>
<feature type="transmembrane region" description="Helical" evidence="1">
    <location>
        <begin position="30"/>
        <end position="52"/>
    </location>
</feature>
<dbReference type="RefSeq" id="WP_188644008.1">
    <property type="nucleotide sequence ID" value="NZ_BMKL01000001.1"/>
</dbReference>
<evidence type="ECO:0008006" key="4">
    <source>
        <dbReference type="Google" id="ProtNLM"/>
    </source>
</evidence>
<feature type="transmembrane region" description="Helical" evidence="1">
    <location>
        <begin position="64"/>
        <end position="89"/>
    </location>
</feature>
<evidence type="ECO:0000313" key="2">
    <source>
        <dbReference type="EMBL" id="GGD91211.1"/>
    </source>
</evidence>
<name>A0ABQ1S6H8_9SPHN</name>